<dbReference type="GO" id="GO:0020037">
    <property type="term" value="F:heme binding"/>
    <property type="evidence" value="ECO:0007669"/>
    <property type="project" value="InterPro"/>
</dbReference>
<keyword evidence="3" id="KW-0560">Oxidoreductase</keyword>
<dbReference type="GO" id="GO:0019441">
    <property type="term" value="P:L-tryptophan catabolic process to kynurenine"/>
    <property type="evidence" value="ECO:0007669"/>
    <property type="project" value="InterPro"/>
</dbReference>
<sequence>MHSSTAPLAEFDVSDSRGFLPTTDPLDRLPSSFDAWEDAAHALPKLLMTDHARAYLEALPPFPLDELRDERQWRRAMSLLSYLGHAYVWRGDRPATHLPARLAVPWHAVATRQGRPPVLSYASYCLDNWFRFDKSREPGIGNIGLIQNFLAGEDEEWFILVHVDIELAAAPGIAALLPAQNAAAAGDVEALEQHLTTIGGALDKMYATMRRMPERCDPYIYYHRVRPYIHGWKNHPDLPEGLVYEGVDEYAGQPQQFRGETGAQSAIVPSLDAVLGVYHEADELKTYLMEMREYMPPEHRALLQTLEARPPVRAFVQRSGSASLTAAYDRCVAGVERFRSLHLEYAATYIFKQAQTDPKNPHAVGTGGTPFMRYLKKHRDETASHVLRT</sequence>
<dbReference type="Pfam" id="PF01231">
    <property type="entry name" value="IDO"/>
    <property type="match status" value="1"/>
</dbReference>
<accession>A0A068NPB2</accession>
<evidence type="ECO:0000313" key="4">
    <source>
        <dbReference type="Proteomes" id="UP000027982"/>
    </source>
</evidence>
<proteinExistence type="predicted"/>
<dbReference type="RefSeq" id="WP_025226823.1">
    <property type="nucleotide sequence ID" value="NZ_CP007139.1"/>
</dbReference>
<dbReference type="SUPFAM" id="SSF140959">
    <property type="entry name" value="Indolic compounds 2,3-dioxygenase-like"/>
    <property type="match status" value="1"/>
</dbReference>
<evidence type="ECO:0000256" key="1">
    <source>
        <dbReference type="ARBA" id="ARBA00022723"/>
    </source>
</evidence>
<dbReference type="OrthoDB" id="505370at2"/>
<dbReference type="InterPro" id="IPR000898">
    <property type="entry name" value="Indolamine_dOase"/>
</dbReference>
<dbReference type="KEGG" id="fgi:OP10G_1182"/>
<organism evidence="3 4">
    <name type="scientific">Fimbriimonas ginsengisoli Gsoil 348</name>
    <dbReference type="NCBI Taxonomy" id="661478"/>
    <lineage>
        <taxon>Bacteria</taxon>
        <taxon>Bacillati</taxon>
        <taxon>Armatimonadota</taxon>
        <taxon>Fimbriimonadia</taxon>
        <taxon>Fimbriimonadales</taxon>
        <taxon>Fimbriimonadaceae</taxon>
        <taxon>Fimbriimonas</taxon>
    </lineage>
</organism>
<gene>
    <name evidence="3" type="ORF">OP10G_1182</name>
</gene>
<dbReference type="HOGENOM" id="CLU_010089_1_0_0"/>
<dbReference type="Proteomes" id="UP000027982">
    <property type="component" value="Chromosome"/>
</dbReference>
<dbReference type="InterPro" id="IPR037217">
    <property type="entry name" value="Trp/Indoleamine_2_3_dOase-like"/>
</dbReference>
<keyword evidence="3" id="KW-0223">Dioxygenase</keyword>
<dbReference type="GO" id="GO:0046872">
    <property type="term" value="F:metal ion binding"/>
    <property type="evidence" value="ECO:0007669"/>
    <property type="project" value="UniProtKB-KW"/>
</dbReference>
<dbReference type="AlphaFoldDB" id="A0A068NPB2"/>
<dbReference type="EMBL" id="CP007139">
    <property type="protein sequence ID" value="AIE84550.1"/>
    <property type="molecule type" value="Genomic_DNA"/>
</dbReference>
<dbReference type="PANTHER" id="PTHR28657">
    <property type="entry name" value="INDOLEAMINE 2,3-DIOXYGENASE"/>
    <property type="match status" value="1"/>
</dbReference>
<dbReference type="PANTHER" id="PTHR28657:SF5">
    <property type="entry name" value="INDOLEAMINE 2,3-DIOXYGENASE"/>
    <property type="match status" value="1"/>
</dbReference>
<reference evidence="3 4" key="1">
    <citation type="journal article" date="2014" name="PLoS ONE">
        <title>The first complete genome sequence of the class fimbriimonadia in the phylum armatimonadetes.</title>
        <authorList>
            <person name="Hu Z.Y."/>
            <person name="Wang Y.Z."/>
            <person name="Im W.T."/>
            <person name="Wang S.Y."/>
            <person name="Zhao G.P."/>
            <person name="Zheng H.J."/>
            <person name="Quan Z.X."/>
        </authorList>
    </citation>
    <scope>NUCLEOTIDE SEQUENCE [LARGE SCALE GENOMIC DNA]</scope>
    <source>
        <strain evidence="3">Gsoil 348</strain>
    </source>
</reference>
<evidence type="ECO:0000256" key="2">
    <source>
        <dbReference type="ARBA" id="ARBA00023004"/>
    </source>
</evidence>
<dbReference type="eggNOG" id="COG5274">
    <property type="taxonomic scope" value="Bacteria"/>
</dbReference>
<dbReference type="Gene3D" id="1.20.58.480">
    <property type="match status" value="1"/>
</dbReference>
<name>A0A068NPB2_FIMGI</name>
<evidence type="ECO:0000313" key="3">
    <source>
        <dbReference type="EMBL" id="AIE84550.1"/>
    </source>
</evidence>
<dbReference type="STRING" id="661478.OP10G_1182"/>
<keyword evidence="1" id="KW-0479">Metal-binding</keyword>
<keyword evidence="4" id="KW-1185">Reference proteome</keyword>
<keyword evidence="2" id="KW-0408">Iron</keyword>
<dbReference type="GO" id="GO:0051213">
    <property type="term" value="F:dioxygenase activity"/>
    <property type="evidence" value="ECO:0007669"/>
    <property type="project" value="UniProtKB-KW"/>
</dbReference>
<protein>
    <submittedName>
        <fullName evidence="3">Indoleamine 2,3-dioxygenase</fullName>
    </submittedName>
</protein>